<name>C1N0J3_MICPC</name>
<feature type="compositionally biased region" description="Low complexity" evidence="1">
    <location>
        <begin position="41"/>
        <end position="58"/>
    </location>
</feature>
<evidence type="ECO:0000256" key="2">
    <source>
        <dbReference type="SAM" id="Phobius"/>
    </source>
</evidence>
<feature type="transmembrane region" description="Helical" evidence="2">
    <location>
        <begin position="148"/>
        <end position="168"/>
    </location>
</feature>
<feature type="transmembrane region" description="Helical" evidence="2">
    <location>
        <begin position="121"/>
        <end position="142"/>
    </location>
</feature>
<gene>
    <name evidence="3" type="ORF">MICPUCDRAFT_62856</name>
</gene>
<feature type="transmembrane region" description="Helical" evidence="2">
    <location>
        <begin position="236"/>
        <end position="255"/>
    </location>
</feature>
<dbReference type="STRING" id="564608.C1N0J3"/>
<dbReference type="PANTHER" id="PTHR36716:SF2">
    <property type="entry name" value="F3H9.20 PROTEIN"/>
    <property type="match status" value="1"/>
</dbReference>
<keyword evidence="2" id="KW-0472">Membrane</keyword>
<dbReference type="GeneID" id="9686840"/>
<dbReference type="PANTHER" id="PTHR36716">
    <property type="entry name" value="F3H9.20 PROTEIN"/>
    <property type="match status" value="1"/>
</dbReference>
<dbReference type="KEGG" id="mpp:MICPUCDRAFT_62856"/>
<dbReference type="Pfam" id="PF10063">
    <property type="entry name" value="DUF2301"/>
    <property type="match status" value="1"/>
</dbReference>
<keyword evidence="2" id="KW-1133">Transmembrane helix</keyword>
<dbReference type="RefSeq" id="XP_003061649.1">
    <property type="nucleotide sequence ID" value="XM_003061603.1"/>
</dbReference>
<dbReference type="AlphaFoldDB" id="C1N0J3"/>
<feature type="compositionally biased region" description="Low complexity" evidence="1">
    <location>
        <begin position="79"/>
        <end position="89"/>
    </location>
</feature>
<reference evidence="3 4" key="1">
    <citation type="journal article" date="2009" name="Science">
        <title>Green evolution and dynamic adaptations revealed by genomes of the marine picoeukaryotes Micromonas.</title>
        <authorList>
            <person name="Worden A.Z."/>
            <person name="Lee J.H."/>
            <person name="Mock T."/>
            <person name="Rouze P."/>
            <person name="Simmons M.P."/>
            <person name="Aerts A.L."/>
            <person name="Allen A.E."/>
            <person name="Cuvelier M.L."/>
            <person name="Derelle E."/>
            <person name="Everett M.V."/>
            <person name="Foulon E."/>
            <person name="Grimwood J."/>
            <person name="Gundlach H."/>
            <person name="Henrissat B."/>
            <person name="Napoli C."/>
            <person name="McDonald S.M."/>
            <person name="Parker M.S."/>
            <person name="Rombauts S."/>
            <person name="Salamov A."/>
            <person name="Von Dassow P."/>
            <person name="Badger J.H."/>
            <person name="Coutinho P.M."/>
            <person name="Demir E."/>
            <person name="Dubchak I."/>
            <person name="Gentemann C."/>
            <person name="Eikrem W."/>
            <person name="Gready J.E."/>
            <person name="John U."/>
            <person name="Lanier W."/>
            <person name="Lindquist E.A."/>
            <person name="Lucas S."/>
            <person name="Mayer K.F."/>
            <person name="Moreau H."/>
            <person name="Not F."/>
            <person name="Otillar R."/>
            <person name="Panaud O."/>
            <person name="Pangilinan J."/>
            <person name="Paulsen I."/>
            <person name="Piegu B."/>
            <person name="Poliakov A."/>
            <person name="Robbens S."/>
            <person name="Schmutz J."/>
            <person name="Toulza E."/>
            <person name="Wyss T."/>
            <person name="Zelensky A."/>
            <person name="Zhou K."/>
            <person name="Armbrust E.V."/>
            <person name="Bhattacharya D."/>
            <person name="Goodenough U.W."/>
            <person name="Van de Peer Y."/>
            <person name="Grigoriev I.V."/>
        </authorList>
    </citation>
    <scope>NUCLEOTIDE SEQUENCE [LARGE SCALE GENOMIC DNA]</scope>
    <source>
        <strain evidence="3 4">CCMP1545</strain>
    </source>
</reference>
<evidence type="ECO:0000256" key="1">
    <source>
        <dbReference type="SAM" id="MobiDB-lite"/>
    </source>
</evidence>
<dbReference type="EMBL" id="GG663744">
    <property type="protein sequence ID" value="EEH54279.1"/>
    <property type="molecule type" value="Genomic_DNA"/>
</dbReference>
<dbReference type="eggNOG" id="ENOG502QUPE">
    <property type="taxonomic scope" value="Eukaryota"/>
</dbReference>
<evidence type="ECO:0000313" key="3">
    <source>
        <dbReference type="EMBL" id="EEH54279.1"/>
    </source>
</evidence>
<dbReference type="OrthoDB" id="2020161at2759"/>
<dbReference type="InterPro" id="IPR019275">
    <property type="entry name" value="DUF2301"/>
</dbReference>
<feature type="transmembrane region" description="Helical" evidence="2">
    <location>
        <begin position="261"/>
        <end position="279"/>
    </location>
</feature>
<sequence>MTTARASIARLATIAAPPAASRRRAPTARAPAARATRRRAPALAAPRARSRSLASSSSESKSRHRRGGLDGVATRAVESSSDAPGSDASSYVIPGEPAYPGLYCDWSVTPTDVAEVWSYRVSLSSVALSVLACSAAAFAPDAPVNLNAAYFTGAGSLGVALTLIHMYVDPIKKAMQAMWLAGFIGSVGIAATHPDVSVPAFVATHPAAVWLVGPMFAALTGVAFKEGMCYGKAECAALFFVVPATLLGHLTGVGSEGFEKGAIVAWCALIAAFAARKYTQEVKDDIGDKSVFIFNDLSEEEKRAWTMRARERDPVRFARMMGEE</sequence>
<dbReference type="GO" id="GO:0009507">
    <property type="term" value="C:chloroplast"/>
    <property type="evidence" value="ECO:0007669"/>
    <property type="project" value="TreeGrafter"/>
</dbReference>
<evidence type="ECO:0000313" key="4">
    <source>
        <dbReference type="Proteomes" id="UP000001876"/>
    </source>
</evidence>
<feature type="transmembrane region" description="Helical" evidence="2">
    <location>
        <begin position="180"/>
        <end position="201"/>
    </location>
</feature>
<feature type="transmembrane region" description="Helical" evidence="2">
    <location>
        <begin position="207"/>
        <end position="224"/>
    </location>
</feature>
<feature type="compositionally biased region" description="Low complexity" evidence="1">
    <location>
        <begin position="9"/>
        <end position="20"/>
    </location>
</feature>
<dbReference type="OMA" id="YFKEAFC"/>
<proteinExistence type="predicted"/>
<keyword evidence="2" id="KW-0812">Transmembrane</keyword>
<protein>
    <submittedName>
        <fullName evidence="3">Predicted protein</fullName>
    </submittedName>
</protein>
<accession>C1N0J3</accession>
<keyword evidence="4" id="KW-1185">Reference proteome</keyword>
<feature type="region of interest" description="Disordered" evidence="1">
    <location>
        <begin position="1"/>
        <end position="89"/>
    </location>
</feature>
<organism evidence="4">
    <name type="scientific">Micromonas pusilla (strain CCMP1545)</name>
    <name type="common">Picoplanktonic green alga</name>
    <dbReference type="NCBI Taxonomy" id="564608"/>
    <lineage>
        <taxon>Eukaryota</taxon>
        <taxon>Viridiplantae</taxon>
        <taxon>Chlorophyta</taxon>
        <taxon>Mamiellophyceae</taxon>
        <taxon>Mamiellales</taxon>
        <taxon>Mamiellaceae</taxon>
        <taxon>Micromonas</taxon>
    </lineage>
</organism>
<dbReference type="Proteomes" id="UP000001876">
    <property type="component" value="Unassembled WGS sequence"/>
</dbReference>